<evidence type="ECO:0000313" key="3">
    <source>
        <dbReference type="Proteomes" id="UP000887043"/>
    </source>
</evidence>
<evidence type="ECO:0000256" key="1">
    <source>
        <dbReference type="SAM" id="Phobius"/>
    </source>
</evidence>
<feature type="transmembrane region" description="Helical" evidence="1">
    <location>
        <begin position="99"/>
        <end position="118"/>
    </location>
</feature>
<evidence type="ECO:0008006" key="4">
    <source>
        <dbReference type="Google" id="ProtNLM"/>
    </source>
</evidence>
<gene>
    <name evidence="2" type="ORF">PRRU23_02650</name>
</gene>
<dbReference type="EMBL" id="BPTR01000001">
    <property type="protein sequence ID" value="GJG26565.1"/>
    <property type="molecule type" value="Genomic_DNA"/>
</dbReference>
<evidence type="ECO:0000313" key="2">
    <source>
        <dbReference type="EMBL" id="GJG26565.1"/>
    </source>
</evidence>
<accession>A0AA37I065</accession>
<feature type="transmembrane region" description="Helical" evidence="1">
    <location>
        <begin position="280"/>
        <end position="298"/>
    </location>
</feature>
<dbReference type="AlphaFoldDB" id="A0AA37I065"/>
<reference evidence="2" key="1">
    <citation type="submission" date="2021-08" db="EMBL/GenBank/DDBJ databases">
        <title>Prevotella lacticifex sp. nov., isolated from rumen of cow.</title>
        <authorList>
            <person name="Shinkai T."/>
            <person name="Ikeyama N."/>
            <person name="Kumagai M."/>
            <person name="Ohmori H."/>
            <person name="Sakamoto M."/>
            <person name="Ohkuma M."/>
            <person name="Mitsumori M."/>
        </authorList>
    </citation>
    <scope>NUCLEOTIDE SEQUENCE</scope>
    <source>
        <strain evidence="2">DSM 11371</strain>
    </source>
</reference>
<comment type="caution">
    <text evidence="2">The sequence shown here is derived from an EMBL/GenBank/DDBJ whole genome shotgun (WGS) entry which is preliminary data.</text>
</comment>
<organism evidence="2 3">
    <name type="scientific">Segatella bryantii</name>
    <name type="common">Prevotella bryantii</name>
    <dbReference type="NCBI Taxonomy" id="77095"/>
    <lineage>
        <taxon>Bacteria</taxon>
        <taxon>Pseudomonadati</taxon>
        <taxon>Bacteroidota</taxon>
        <taxon>Bacteroidia</taxon>
        <taxon>Bacteroidales</taxon>
        <taxon>Prevotellaceae</taxon>
        <taxon>Segatella</taxon>
    </lineage>
</organism>
<keyword evidence="1" id="KW-0472">Membrane</keyword>
<feature type="transmembrane region" description="Helical" evidence="1">
    <location>
        <begin position="6"/>
        <end position="21"/>
    </location>
</feature>
<feature type="transmembrane region" description="Helical" evidence="1">
    <location>
        <begin position="169"/>
        <end position="193"/>
    </location>
</feature>
<dbReference type="InterPro" id="IPR049458">
    <property type="entry name" value="EpsG-like"/>
</dbReference>
<feature type="transmembrane region" description="Helical" evidence="1">
    <location>
        <begin position="304"/>
        <end position="321"/>
    </location>
</feature>
<dbReference type="Proteomes" id="UP000887043">
    <property type="component" value="Unassembled WGS sequence"/>
</dbReference>
<name>A0AA37I065_SEGBR</name>
<keyword evidence="1" id="KW-0812">Transmembrane</keyword>
<dbReference type="RefSeq" id="WP_006281809.1">
    <property type="nucleotide sequence ID" value="NZ_BPTR01000001.1"/>
</dbReference>
<dbReference type="Pfam" id="PF14897">
    <property type="entry name" value="EpsG"/>
    <property type="match status" value="1"/>
</dbReference>
<sequence>MAYSIPYIVLVLSLGCAGVVFDNTKDEILKKRLYIGSLLVVFIFFGFRGYILSDWVSYYPYFFDCSWDNISNYEFGSSKYWEPGYTLLNLIVKGLWENWHFFVFVSSLINFGLLYNFLRKRTENMPIILMLVIVFEGLMIFTNLMRNAIAILVFLNALDYLVKRKPLEYYALCLVALSFHTSALAYFPLYFFFHLRPNKWIYLCIFIICNLIFLSRIPIFLTLVKMVGVSEIFADRIEIYTEYLTSSTPLSIGYLERLLTGTLIFCYYDKLKEVRNEGGIFINAMIAYFVLFFIFNEFEVLSKRFATLFVFGYWIVWYDLIKCFSIDNNRRLFKIFIVLYCSLRMAGTCHFPDYDYENILFGAQEYQERLYFHNRTFEEQI</sequence>
<feature type="transmembrane region" description="Helical" evidence="1">
    <location>
        <begin position="33"/>
        <end position="51"/>
    </location>
</feature>
<feature type="transmembrane region" description="Helical" evidence="1">
    <location>
        <begin position="200"/>
        <end position="221"/>
    </location>
</feature>
<feature type="transmembrane region" description="Helical" evidence="1">
    <location>
        <begin position="250"/>
        <end position="268"/>
    </location>
</feature>
<keyword evidence="1" id="KW-1133">Transmembrane helix</keyword>
<protein>
    <recommendedName>
        <fullName evidence="4">EpsG family protein</fullName>
    </recommendedName>
</protein>
<feature type="transmembrane region" description="Helical" evidence="1">
    <location>
        <begin position="127"/>
        <end position="157"/>
    </location>
</feature>
<proteinExistence type="predicted"/>